<protein>
    <recommendedName>
        <fullName evidence="1">DUF4485 domain-containing protein</fullName>
    </recommendedName>
</protein>
<gene>
    <name evidence="2" type="ORF">CEUTPL_LOCUS5770</name>
</gene>
<dbReference type="InterPro" id="IPR027831">
    <property type="entry name" value="DUF4485"/>
</dbReference>
<proteinExistence type="predicted"/>
<dbReference type="OrthoDB" id="6629291at2759"/>
<dbReference type="EMBL" id="OU892278">
    <property type="protein sequence ID" value="CAG9765155.1"/>
    <property type="molecule type" value="Genomic_DNA"/>
</dbReference>
<evidence type="ECO:0000313" key="3">
    <source>
        <dbReference type="Proteomes" id="UP001152799"/>
    </source>
</evidence>
<feature type="domain" description="DUF4485" evidence="1">
    <location>
        <begin position="5"/>
        <end position="80"/>
    </location>
</feature>
<dbReference type="Pfam" id="PF14846">
    <property type="entry name" value="DUF4485"/>
    <property type="match status" value="1"/>
</dbReference>
<sequence length="149" mass="17594">MSYTNFFYNNMLAKALVQLLPTHEKPSIRAWFTRIQELTKTDKELEMRDEYMFFMLMMLQCQKIREPFNRQPPAEIEPLRDLVDPKIYEEILVANGDNMAWLDKSTLDDTTKEADKYKASAPSKFYNNQPVPFEGVICYIAAFSDQRYP</sequence>
<organism evidence="2 3">
    <name type="scientific">Ceutorhynchus assimilis</name>
    <name type="common">cabbage seed weevil</name>
    <dbReference type="NCBI Taxonomy" id="467358"/>
    <lineage>
        <taxon>Eukaryota</taxon>
        <taxon>Metazoa</taxon>
        <taxon>Ecdysozoa</taxon>
        <taxon>Arthropoda</taxon>
        <taxon>Hexapoda</taxon>
        <taxon>Insecta</taxon>
        <taxon>Pterygota</taxon>
        <taxon>Neoptera</taxon>
        <taxon>Endopterygota</taxon>
        <taxon>Coleoptera</taxon>
        <taxon>Polyphaga</taxon>
        <taxon>Cucujiformia</taxon>
        <taxon>Curculionidae</taxon>
        <taxon>Ceutorhynchinae</taxon>
        <taxon>Ceutorhynchus</taxon>
    </lineage>
</organism>
<accession>A0A9N9MHW4</accession>
<dbReference type="AlphaFoldDB" id="A0A9N9MHW4"/>
<dbReference type="Proteomes" id="UP001152799">
    <property type="component" value="Chromosome 2"/>
</dbReference>
<keyword evidence="3" id="KW-1185">Reference proteome</keyword>
<reference evidence="2" key="1">
    <citation type="submission" date="2022-01" db="EMBL/GenBank/DDBJ databases">
        <authorList>
            <person name="King R."/>
        </authorList>
    </citation>
    <scope>NUCLEOTIDE SEQUENCE</scope>
</reference>
<name>A0A9N9MHW4_9CUCU</name>
<evidence type="ECO:0000259" key="1">
    <source>
        <dbReference type="Pfam" id="PF14846"/>
    </source>
</evidence>
<evidence type="ECO:0000313" key="2">
    <source>
        <dbReference type="EMBL" id="CAG9765155.1"/>
    </source>
</evidence>